<name>A0A0E2ALT2_BACFG</name>
<dbReference type="SUPFAM" id="SSF117281">
    <property type="entry name" value="Kelch motif"/>
    <property type="match status" value="1"/>
</dbReference>
<evidence type="ECO:0000313" key="4">
    <source>
        <dbReference type="Proteomes" id="UP000003879"/>
    </source>
</evidence>
<gene>
    <name evidence="3" type="ORF">HMPREF1056_03231</name>
</gene>
<dbReference type="Pfam" id="PF24996">
    <property type="entry name" value="NANM"/>
    <property type="match status" value="1"/>
</dbReference>
<dbReference type="EMBL" id="AGXN01000019">
    <property type="protein sequence ID" value="EIY92943.1"/>
    <property type="molecule type" value="Genomic_DNA"/>
</dbReference>
<dbReference type="Gene3D" id="2.120.10.80">
    <property type="entry name" value="Kelch-type beta propeller"/>
    <property type="match status" value="1"/>
</dbReference>
<evidence type="ECO:0000256" key="2">
    <source>
        <dbReference type="ARBA" id="ARBA00022737"/>
    </source>
</evidence>
<protein>
    <submittedName>
        <fullName evidence="3">Cyclically-permuted mutarotase</fullName>
    </submittedName>
</protein>
<dbReference type="InterPro" id="IPR019937">
    <property type="entry name" value="Cycl-permuted_mutarotase"/>
</dbReference>
<dbReference type="PANTHER" id="PTHR24412:SF489">
    <property type="entry name" value="RING FINGER DOMAIN AND KELCH REPEAT-CONTAINING PROTEIN DDB_G0271372"/>
    <property type="match status" value="1"/>
</dbReference>
<proteinExistence type="predicted"/>
<sequence>MWNYQKNILVCMIAGLGLSTCTPSDVSIPGGATIDVMNGFPDGESGYALGVSGCYAGKLGDFLLMAGGCNFPDKPVSEGGIKHYYKGIYIARVDGSSSLRWVKAGELPMEAAYGATVSLPDRLIFIGGSNSSDRFSSVLSFSFDCMKDSGLICETLPPLPHAVDNMSATLLGDTLYVLGGNRNGIPSSSMFSLCLDNYSAGWTEVPFPGRPRVQPVCSSLLGKLYVFGGFTSGGDASVSTDGLCYHPESGQWQVVKAPLTTKGEPLTLTGGASVSYGDVLLICAGGVNRDIFEDAISARYQMVRESEYLLQPIEWYRFNDQLLAYNVRSGEWIRIGVPSPMLARAGSSLVVFGDILFYIGGELKPGVRTPGICRISLQK</sequence>
<dbReference type="InterPro" id="IPR056734">
    <property type="entry name" value="NANM"/>
</dbReference>
<dbReference type="HOGENOM" id="CLU_054027_1_0_10"/>
<keyword evidence="1" id="KW-0880">Kelch repeat</keyword>
<evidence type="ECO:0000313" key="3">
    <source>
        <dbReference type="EMBL" id="EIY92943.1"/>
    </source>
</evidence>
<evidence type="ECO:0000256" key="1">
    <source>
        <dbReference type="ARBA" id="ARBA00022441"/>
    </source>
</evidence>
<keyword evidence="2" id="KW-0677">Repeat</keyword>
<dbReference type="Proteomes" id="UP000003879">
    <property type="component" value="Unassembled WGS sequence"/>
</dbReference>
<dbReference type="NCBIfam" id="TIGR03548">
    <property type="entry name" value="mutarot_permut"/>
    <property type="match status" value="1"/>
</dbReference>
<reference evidence="3 4" key="1">
    <citation type="submission" date="2012-02" db="EMBL/GenBank/DDBJ databases">
        <title>The Genome Sequence of Bacteroides fragilis CL07T12C05.</title>
        <authorList>
            <consortium name="The Broad Institute Genome Sequencing Platform"/>
            <person name="Earl A."/>
            <person name="Ward D."/>
            <person name="Feldgarden M."/>
            <person name="Gevers D."/>
            <person name="Zitomersky N.L."/>
            <person name="Coyne M.J."/>
            <person name="Comstock L.E."/>
            <person name="Young S.K."/>
            <person name="Zeng Q."/>
            <person name="Gargeya S."/>
            <person name="Fitzgerald M."/>
            <person name="Haas B."/>
            <person name="Abouelleil A."/>
            <person name="Alvarado L."/>
            <person name="Arachchi H.M."/>
            <person name="Berlin A."/>
            <person name="Chapman S.B."/>
            <person name="Gearin G."/>
            <person name="Goldberg J."/>
            <person name="Griggs A."/>
            <person name="Gujja S."/>
            <person name="Hansen M."/>
            <person name="Heiman D."/>
            <person name="Howarth C."/>
            <person name="Larimer J."/>
            <person name="Lui A."/>
            <person name="MacDonald P.J.P."/>
            <person name="McCowen C."/>
            <person name="Montmayeur A."/>
            <person name="Murphy C."/>
            <person name="Neiman D."/>
            <person name="Pearson M."/>
            <person name="Priest M."/>
            <person name="Roberts A."/>
            <person name="Saif S."/>
            <person name="Shea T."/>
            <person name="Sisk P."/>
            <person name="Stolte C."/>
            <person name="Sykes S."/>
            <person name="Wortman J."/>
            <person name="Nusbaum C."/>
            <person name="Birren B."/>
        </authorList>
    </citation>
    <scope>NUCLEOTIDE SEQUENCE [LARGE SCALE GENOMIC DNA]</scope>
    <source>
        <strain evidence="3 4">CL07T12C05</strain>
    </source>
</reference>
<dbReference type="AlphaFoldDB" id="A0A0E2ALT2"/>
<comment type="caution">
    <text evidence="3">The sequence shown here is derived from an EMBL/GenBank/DDBJ whole genome shotgun (WGS) entry which is preliminary data.</text>
</comment>
<dbReference type="PANTHER" id="PTHR24412">
    <property type="entry name" value="KELCH PROTEIN"/>
    <property type="match status" value="1"/>
</dbReference>
<dbReference type="InterPro" id="IPR015915">
    <property type="entry name" value="Kelch-typ_b-propeller"/>
</dbReference>
<dbReference type="PATRIC" id="fig|997883.3.peg.3388"/>
<accession>A0A0E2ALT2</accession>
<organism evidence="3 4">
    <name type="scientific">Bacteroides fragilis CL07T12C05</name>
    <dbReference type="NCBI Taxonomy" id="997883"/>
    <lineage>
        <taxon>Bacteria</taxon>
        <taxon>Pseudomonadati</taxon>
        <taxon>Bacteroidota</taxon>
        <taxon>Bacteroidia</taxon>
        <taxon>Bacteroidales</taxon>
        <taxon>Bacteroidaceae</taxon>
        <taxon>Bacteroides</taxon>
    </lineage>
</organism>